<gene>
    <name evidence="9" type="primary">cobD</name>
    <name evidence="10" type="ORF">BAR1_16890</name>
</gene>
<evidence type="ECO:0000256" key="7">
    <source>
        <dbReference type="ARBA" id="ARBA00022989"/>
    </source>
</evidence>
<keyword evidence="8 9" id="KW-0472">Membrane</keyword>
<name>A0A347UKT0_9RHOB</name>
<feature type="transmembrane region" description="Helical" evidence="9">
    <location>
        <begin position="292"/>
        <end position="310"/>
    </location>
</feature>
<keyword evidence="7 9" id="KW-1133">Transmembrane helix</keyword>
<organism evidence="10 11">
    <name type="scientific">Profundibacter amoris</name>
    <dbReference type="NCBI Taxonomy" id="2171755"/>
    <lineage>
        <taxon>Bacteria</taxon>
        <taxon>Pseudomonadati</taxon>
        <taxon>Pseudomonadota</taxon>
        <taxon>Alphaproteobacteria</taxon>
        <taxon>Rhodobacterales</taxon>
        <taxon>Paracoccaceae</taxon>
        <taxon>Profundibacter</taxon>
    </lineage>
</organism>
<comment type="caution">
    <text evidence="9">Lacks conserved residue(s) required for the propagation of feature annotation.</text>
</comment>
<dbReference type="OrthoDB" id="9811967at2"/>
<feature type="transmembrane region" description="Helical" evidence="9">
    <location>
        <begin position="156"/>
        <end position="174"/>
    </location>
</feature>
<dbReference type="GO" id="GO:0009236">
    <property type="term" value="P:cobalamin biosynthetic process"/>
    <property type="evidence" value="ECO:0007669"/>
    <property type="project" value="UniProtKB-UniRule"/>
</dbReference>
<evidence type="ECO:0000256" key="3">
    <source>
        <dbReference type="ARBA" id="ARBA00006263"/>
    </source>
</evidence>
<evidence type="ECO:0000256" key="4">
    <source>
        <dbReference type="ARBA" id="ARBA00022475"/>
    </source>
</evidence>
<protein>
    <recommendedName>
        <fullName evidence="9">Cobalamin biosynthesis protein CobD</fullName>
    </recommendedName>
</protein>
<keyword evidence="5 9" id="KW-0169">Cobalamin biosynthesis</keyword>
<dbReference type="NCBIfam" id="TIGR00380">
    <property type="entry name" value="cobal_cbiB"/>
    <property type="match status" value="1"/>
</dbReference>
<dbReference type="PANTHER" id="PTHR34308">
    <property type="entry name" value="COBALAMIN BIOSYNTHESIS PROTEIN CBIB"/>
    <property type="match status" value="1"/>
</dbReference>
<comment type="pathway">
    <text evidence="2 9">Cofactor biosynthesis; adenosylcobalamin biosynthesis.</text>
</comment>
<keyword evidence="11" id="KW-1185">Reference proteome</keyword>
<evidence type="ECO:0000313" key="11">
    <source>
        <dbReference type="Proteomes" id="UP000261704"/>
    </source>
</evidence>
<dbReference type="Pfam" id="PF03186">
    <property type="entry name" value="CobD_Cbib"/>
    <property type="match status" value="1"/>
</dbReference>
<evidence type="ECO:0000256" key="8">
    <source>
        <dbReference type="ARBA" id="ARBA00023136"/>
    </source>
</evidence>
<comment type="subcellular location">
    <subcellularLocation>
        <location evidence="1 9">Cell membrane</location>
        <topology evidence="1 9">Multi-pass membrane protein</topology>
    </subcellularLocation>
</comment>
<dbReference type="Proteomes" id="UP000261704">
    <property type="component" value="Chromosome"/>
</dbReference>
<dbReference type="PANTHER" id="PTHR34308:SF1">
    <property type="entry name" value="COBALAMIN BIOSYNTHESIS PROTEIN CBIB"/>
    <property type="match status" value="1"/>
</dbReference>
<dbReference type="HAMAP" id="MF_00024">
    <property type="entry name" value="CobD_CbiB"/>
    <property type="match status" value="1"/>
</dbReference>
<evidence type="ECO:0000256" key="2">
    <source>
        <dbReference type="ARBA" id="ARBA00004953"/>
    </source>
</evidence>
<evidence type="ECO:0000256" key="5">
    <source>
        <dbReference type="ARBA" id="ARBA00022573"/>
    </source>
</evidence>
<dbReference type="GO" id="GO:0005886">
    <property type="term" value="C:plasma membrane"/>
    <property type="evidence" value="ECO:0007669"/>
    <property type="project" value="UniProtKB-SubCell"/>
</dbReference>
<dbReference type="UniPathway" id="UPA00148"/>
<evidence type="ECO:0000256" key="1">
    <source>
        <dbReference type="ARBA" id="ARBA00004651"/>
    </source>
</evidence>
<dbReference type="InterPro" id="IPR004485">
    <property type="entry name" value="Cobalamin_biosynth_CobD/CbiB"/>
</dbReference>
<sequence length="311" mass="33735">MNTALILILAMLLDAILGEPKWLWSRVPHPAVLMGRAVGWLDQNFNTGVIGIDPKERKRSGILTMAALVLAAWIIGVIVSNLPDFGILEIILAAMLLAQKSLTQHVAAVADALRLSTADGQLMVARIVGRDTAAMDDTAVARGAIESAAENLSDGVIAPAFWFLLLGLPGLLIYKITNTADSMIGYKTERHADFGWAAARLDDVLNYIPARLTALLIAVTNRALNKWRLILRDAPLHRSPNAGWPEAAMAVTLDIALSGPRSYHGQMREFPYVHPEGRRTLTPDDIDAAVEVLWRAWGGMVAIVAIVALFT</sequence>
<evidence type="ECO:0000256" key="9">
    <source>
        <dbReference type="HAMAP-Rule" id="MF_00024"/>
    </source>
</evidence>
<comment type="function">
    <text evidence="9">Converts cobyric acid to cobinamide by the addition of aminopropanol on the F carboxylic group.</text>
</comment>
<evidence type="ECO:0000313" key="10">
    <source>
        <dbReference type="EMBL" id="AXX99458.1"/>
    </source>
</evidence>
<accession>A0A347UKT0</accession>
<dbReference type="GO" id="GO:0048472">
    <property type="term" value="F:threonine-phosphate decarboxylase activity"/>
    <property type="evidence" value="ECO:0007669"/>
    <property type="project" value="InterPro"/>
</dbReference>
<proteinExistence type="inferred from homology"/>
<keyword evidence="6 9" id="KW-0812">Transmembrane</keyword>
<dbReference type="KEGG" id="pamo:BAR1_16890"/>
<reference evidence="10 11" key="1">
    <citation type="submission" date="2018-09" db="EMBL/GenBank/DDBJ databases">
        <title>Profundibacter amoris BAR1 gen. nov., sp. nov., a new member of the Roseobacter clade isolated at Lokis Castle Vent Field on the Arctic Mid-Oceanic Ridge.</title>
        <authorList>
            <person name="Le Moine Bauer S."/>
            <person name="Sjoeberg A.G."/>
            <person name="L'Haridon S."/>
            <person name="Stokke R."/>
            <person name="Roalkvam I."/>
            <person name="Steen I.H."/>
            <person name="Dahle H."/>
        </authorList>
    </citation>
    <scope>NUCLEOTIDE SEQUENCE [LARGE SCALE GENOMIC DNA]</scope>
    <source>
        <strain evidence="10 11">BAR1</strain>
    </source>
</reference>
<dbReference type="GO" id="GO:0015420">
    <property type="term" value="F:ABC-type vitamin B12 transporter activity"/>
    <property type="evidence" value="ECO:0007669"/>
    <property type="project" value="UniProtKB-UniRule"/>
</dbReference>
<keyword evidence="4 9" id="KW-1003">Cell membrane</keyword>
<feature type="transmembrane region" description="Helical" evidence="9">
    <location>
        <begin position="62"/>
        <end position="82"/>
    </location>
</feature>
<dbReference type="RefSeq" id="WP_118944109.1">
    <property type="nucleotide sequence ID" value="NZ_CP032125.1"/>
</dbReference>
<dbReference type="AlphaFoldDB" id="A0A347UKT0"/>
<evidence type="ECO:0000256" key="6">
    <source>
        <dbReference type="ARBA" id="ARBA00022692"/>
    </source>
</evidence>
<comment type="similarity">
    <text evidence="3 9">Belongs to the CobD/CbiB family.</text>
</comment>
<dbReference type="EMBL" id="CP032125">
    <property type="protein sequence ID" value="AXX99458.1"/>
    <property type="molecule type" value="Genomic_DNA"/>
</dbReference>